<gene>
    <name evidence="3" type="ORF">H3H36_01165</name>
</gene>
<proteinExistence type="inferred from homology"/>
<comment type="similarity">
    <text evidence="1">Belongs to the universal stress protein A family.</text>
</comment>
<accession>A0A7W2EDU2</accession>
<dbReference type="PANTHER" id="PTHR46268">
    <property type="entry name" value="STRESS RESPONSE PROTEIN NHAX"/>
    <property type="match status" value="1"/>
</dbReference>
<feature type="domain" description="UspA" evidence="2">
    <location>
        <begin position="1"/>
        <end position="145"/>
    </location>
</feature>
<reference evidence="3 4" key="1">
    <citation type="submission" date="2020-07" db="EMBL/GenBank/DDBJ databases">
        <title>Novel species isolated from subtropical streams in China.</title>
        <authorList>
            <person name="Lu H."/>
        </authorList>
    </citation>
    <scope>NUCLEOTIDE SEQUENCE [LARGE SCALE GENOMIC DNA]</scope>
    <source>
        <strain evidence="3 4">FT3S</strain>
    </source>
</reference>
<organism evidence="3 4">
    <name type="scientific">Rugamonas fusca</name>
    <dbReference type="NCBI Taxonomy" id="2758568"/>
    <lineage>
        <taxon>Bacteria</taxon>
        <taxon>Pseudomonadati</taxon>
        <taxon>Pseudomonadota</taxon>
        <taxon>Betaproteobacteria</taxon>
        <taxon>Burkholderiales</taxon>
        <taxon>Oxalobacteraceae</taxon>
        <taxon>Telluria group</taxon>
        <taxon>Rugamonas</taxon>
    </lineage>
</organism>
<dbReference type="InterPro" id="IPR014729">
    <property type="entry name" value="Rossmann-like_a/b/a_fold"/>
</dbReference>
<evidence type="ECO:0000313" key="3">
    <source>
        <dbReference type="EMBL" id="MBA5603972.1"/>
    </source>
</evidence>
<dbReference type="PRINTS" id="PR01438">
    <property type="entry name" value="UNVRSLSTRESS"/>
</dbReference>
<dbReference type="SUPFAM" id="SSF52402">
    <property type="entry name" value="Adenine nucleotide alpha hydrolases-like"/>
    <property type="match status" value="1"/>
</dbReference>
<protein>
    <submittedName>
        <fullName evidence="3">Universal stress protein</fullName>
    </submittedName>
</protein>
<keyword evidence="4" id="KW-1185">Reference proteome</keyword>
<dbReference type="EMBL" id="JACEZS010000001">
    <property type="protein sequence ID" value="MBA5603972.1"/>
    <property type="molecule type" value="Genomic_DNA"/>
</dbReference>
<comment type="caution">
    <text evidence="3">The sequence shown here is derived from an EMBL/GenBank/DDBJ whole genome shotgun (WGS) entry which is preliminary data.</text>
</comment>
<evidence type="ECO:0000256" key="1">
    <source>
        <dbReference type="ARBA" id="ARBA00008791"/>
    </source>
</evidence>
<evidence type="ECO:0000313" key="4">
    <source>
        <dbReference type="Proteomes" id="UP000566711"/>
    </source>
</evidence>
<dbReference type="InterPro" id="IPR006016">
    <property type="entry name" value="UspA"/>
</dbReference>
<sequence length="145" mass="15985">MFKHILLATDGSPASRAMVGKCMRLASETGACVTGIHVLPPIHNIGMQAAMLRDNRAEEQEHNVELARRYLHEVLEAARGYGVTCDTLYVVHEQPYEAIIQHAKLFGCDLICVASHGRKGARSFLLGGETQKILTFSPVPVLVYR</sequence>
<dbReference type="PANTHER" id="PTHR46268:SF15">
    <property type="entry name" value="UNIVERSAL STRESS PROTEIN HP_0031"/>
    <property type="match status" value="1"/>
</dbReference>
<name>A0A7W2EDU2_9BURK</name>
<dbReference type="CDD" id="cd00293">
    <property type="entry name" value="USP-like"/>
    <property type="match status" value="1"/>
</dbReference>
<dbReference type="Proteomes" id="UP000566711">
    <property type="component" value="Unassembled WGS sequence"/>
</dbReference>
<dbReference type="AlphaFoldDB" id="A0A7W2EDU2"/>
<dbReference type="InterPro" id="IPR006015">
    <property type="entry name" value="Universal_stress_UspA"/>
</dbReference>
<dbReference type="Gene3D" id="3.40.50.620">
    <property type="entry name" value="HUPs"/>
    <property type="match status" value="1"/>
</dbReference>
<dbReference type="Pfam" id="PF00582">
    <property type="entry name" value="Usp"/>
    <property type="match status" value="1"/>
</dbReference>
<evidence type="ECO:0000259" key="2">
    <source>
        <dbReference type="Pfam" id="PF00582"/>
    </source>
</evidence>
<dbReference type="RefSeq" id="WP_182213141.1">
    <property type="nucleotide sequence ID" value="NZ_JACEZS010000001.1"/>
</dbReference>